<dbReference type="EMBL" id="QJJS01000001">
    <property type="protein sequence ID" value="PXW99551.1"/>
    <property type="molecule type" value="Genomic_DNA"/>
</dbReference>
<dbReference type="InterPro" id="IPR016582">
    <property type="entry name" value="OHBut_olig_hydro_put"/>
</dbReference>
<keyword evidence="3" id="KW-1185">Reference proteome</keyword>
<evidence type="ECO:0000313" key="2">
    <source>
        <dbReference type="EMBL" id="PXW99551.1"/>
    </source>
</evidence>
<sequence length="724" mass="74812">MLNLLPVQDRIWARRRVVAAACCALITLGACGDDDNEDLNRLPAGVRGGVSESVHDGVTDDLLTAGLGKTGLMAAAPAYANAAAPTAAELRRNAIHTNYRALVDYTASGGMGTLYGPNVDAAGVVTTGEGRIAGREYIAWADDGTGQRNVTLMVQLPDSFSTSSPCIVTATSSGSRGIYGAIGTAGEWGLKRGCAVAYTDKGTGNGLHDPVSGLVMKRDGTTTTAAAAGLDAVFRLPDSAAALSAFNTATPDRVGYKHAHSQQNPEKRWGADTLDAIRLAFYVINQRHGAPSADGTQRLRTFQPSNTLVIASSVSNGGGAALAAAEQDTEGLIDGVAVSEPNAQPGSLGSLALRQGSTAVATFGRPLIDYFTYANLFQPCAALSSQAGLSMSSAFWPAAYTTAAQNRCAGLQAKGLLSATTLAGQADEALSRLDSYGWAAEQHFFQQSHFRFASNSIAVTYINTYGRFSVTDSVCGYSMANTNAAGDVIAQVASTQAGLFASGNGVPPTSGVNLVYDRSSGGAKLDFLAVSPSTAVADFALDGALCLRSLATGLDPVTGAALTGTLKAQSDRVIAGVAEVQLSARLQGKPTVIVAGRSDTLLPVNHTARAYFGKQQLVDGRHAAQVRYYEVTHAQHFDGFIAFGALLGYDTHAVPLHPYLNQALDLMYAHLSSGAALPASQVVRTTLRSSSAQALTAAHVPAIATSPAAADLITMSGSTLQIPD</sequence>
<protein>
    <submittedName>
        <fullName evidence="2">Hydroxybutyrate-dimer hydrolase</fullName>
    </submittedName>
</protein>
<dbReference type="PIRSF" id="PIRSF011409">
    <property type="entry name" value="HObutyrate_olig_hydrol"/>
    <property type="match status" value="1"/>
</dbReference>
<comment type="caution">
    <text evidence="2">The sequence shown here is derived from an EMBL/GenBank/DDBJ whole genome shotgun (WGS) entry which is preliminary data.</text>
</comment>
<organism evidence="2 3">
    <name type="scientific">Sphaerotilus hippei</name>
    <dbReference type="NCBI Taxonomy" id="744406"/>
    <lineage>
        <taxon>Bacteria</taxon>
        <taxon>Pseudomonadati</taxon>
        <taxon>Pseudomonadota</taxon>
        <taxon>Betaproteobacteria</taxon>
        <taxon>Burkholderiales</taxon>
        <taxon>Sphaerotilaceae</taxon>
        <taxon>Sphaerotilus</taxon>
    </lineage>
</organism>
<dbReference type="AlphaFoldDB" id="A0A318H716"/>
<name>A0A318H716_9BURK</name>
<dbReference type="GO" id="GO:0047989">
    <property type="term" value="F:hydroxybutyrate-dimer hydrolase activity"/>
    <property type="evidence" value="ECO:0007669"/>
    <property type="project" value="InterPro"/>
</dbReference>
<reference evidence="2 3" key="1">
    <citation type="submission" date="2018-05" db="EMBL/GenBank/DDBJ databases">
        <title>Genomic Encyclopedia of Type Strains, Phase IV (KMG-IV): sequencing the most valuable type-strain genomes for metagenomic binning, comparative biology and taxonomic classification.</title>
        <authorList>
            <person name="Goeker M."/>
        </authorList>
    </citation>
    <scope>NUCLEOTIDE SEQUENCE [LARGE SCALE GENOMIC DNA]</scope>
    <source>
        <strain evidence="2 3">DSM 566</strain>
    </source>
</reference>
<dbReference type="GO" id="GO:0019605">
    <property type="term" value="P:butyrate metabolic process"/>
    <property type="evidence" value="ECO:0007669"/>
    <property type="project" value="InterPro"/>
</dbReference>
<accession>A0A318H716</accession>
<dbReference type="OrthoDB" id="4294477at2"/>
<dbReference type="Pfam" id="PF10605">
    <property type="entry name" value="3HBOH"/>
    <property type="match status" value="1"/>
</dbReference>
<gene>
    <name evidence="2" type="ORF">C7444_101381</name>
</gene>
<dbReference type="GO" id="GO:0005615">
    <property type="term" value="C:extracellular space"/>
    <property type="evidence" value="ECO:0007669"/>
    <property type="project" value="InterPro"/>
</dbReference>
<dbReference type="RefSeq" id="WP_110399104.1">
    <property type="nucleotide sequence ID" value="NZ_QJJS01000001.1"/>
</dbReference>
<proteinExistence type="predicted"/>
<evidence type="ECO:0000313" key="3">
    <source>
        <dbReference type="Proteomes" id="UP000247811"/>
    </source>
</evidence>
<dbReference type="Proteomes" id="UP000247811">
    <property type="component" value="Unassembled WGS sequence"/>
</dbReference>
<keyword evidence="1 2" id="KW-0378">Hydrolase</keyword>
<evidence type="ECO:0000256" key="1">
    <source>
        <dbReference type="ARBA" id="ARBA00022801"/>
    </source>
</evidence>